<keyword evidence="1" id="KW-0472">Membrane</keyword>
<feature type="transmembrane region" description="Helical" evidence="1">
    <location>
        <begin position="60"/>
        <end position="78"/>
    </location>
</feature>
<dbReference type="AlphaFoldDB" id="A0A319DLV0"/>
<sequence length="130" mass="14984">MASSGTVQHSRTATWDPMSWRCDDHCAHGSSHIQFISIREYGSDTMLQGSQLNDFGFAKLGIWIWLIFQLALLSVIRLHEVGHPKTSWLKPRFLQSISSDTYRNSQRLNWLLRHPLLDGLLIGCSMFRVR</sequence>
<dbReference type="Proteomes" id="UP000247810">
    <property type="component" value="Unassembled WGS sequence"/>
</dbReference>
<organism evidence="2 3">
    <name type="scientific">Aspergillus ellipticus CBS 707.79</name>
    <dbReference type="NCBI Taxonomy" id="1448320"/>
    <lineage>
        <taxon>Eukaryota</taxon>
        <taxon>Fungi</taxon>
        <taxon>Dikarya</taxon>
        <taxon>Ascomycota</taxon>
        <taxon>Pezizomycotina</taxon>
        <taxon>Eurotiomycetes</taxon>
        <taxon>Eurotiomycetidae</taxon>
        <taxon>Eurotiales</taxon>
        <taxon>Aspergillaceae</taxon>
        <taxon>Aspergillus</taxon>
        <taxon>Aspergillus subgen. Circumdati</taxon>
    </lineage>
</organism>
<evidence type="ECO:0000313" key="3">
    <source>
        <dbReference type="Proteomes" id="UP000247810"/>
    </source>
</evidence>
<evidence type="ECO:0000313" key="2">
    <source>
        <dbReference type="EMBL" id="PYH95067.1"/>
    </source>
</evidence>
<reference evidence="2 3" key="1">
    <citation type="submission" date="2018-02" db="EMBL/GenBank/DDBJ databases">
        <title>The genomes of Aspergillus section Nigri reveals drivers in fungal speciation.</title>
        <authorList>
            <consortium name="DOE Joint Genome Institute"/>
            <person name="Vesth T.C."/>
            <person name="Nybo J."/>
            <person name="Theobald S."/>
            <person name="Brandl J."/>
            <person name="Frisvad J.C."/>
            <person name="Nielsen K.F."/>
            <person name="Lyhne E.K."/>
            <person name="Kogle M.E."/>
            <person name="Kuo A."/>
            <person name="Riley R."/>
            <person name="Clum A."/>
            <person name="Nolan M."/>
            <person name="Lipzen A."/>
            <person name="Salamov A."/>
            <person name="Henrissat B."/>
            <person name="Wiebenga A."/>
            <person name="De vries R.P."/>
            <person name="Grigoriev I.V."/>
            <person name="Mortensen U.H."/>
            <person name="Andersen M.R."/>
            <person name="Baker S.E."/>
        </authorList>
    </citation>
    <scope>NUCLEOTIDE SEQUENCE [LARGE SCALE GENOMIC DNA]</scope>
    <source>
        <strain evidence="2 3">CBS 707.79</strain>
    </source>
</reference>
<keyword evidence="1" id="KW-1133">Transmembrane helix</keyword>
<name>A0A319DLV0_9EURO</name>
<accession>A0A319DLV0</accession>
<proteinExistence type="predicted"/>
<dbReference type="EMBL" id="KZ825860">
    <property type="protein sequence ID" value="PYH95067.1"/>
    <property type="molecule type" value="Genomic_DNA"/>
</dbReference>
<protein>
    <submittedName>
        <fullName evidence="2">Uncharacterized protein</fullName>
    </submittedName>
</protein>
<keyword evidence="1" id="KW-0812">Transmembrane</keyword>
<gene>
    <name evidence="2" type="ORF">BO71DRAFT_213610</name>
</gene>
<evidence type="ECO:0000256" key="1">
    <source>
        <dbReference type="SAM" id="Phobius"/>
    </source>
</evidence>
<keyword evidence="3" id="KW-1185">Reference proteome</keyword>
<dbReference type="VEuPathDB" id="FungiDB:BO71DRAFT_213610"/>